<accession>A0A2U3E3A0</accession>
<evidence type="ECO:0000256" key="1">
    <source>
        <dbReference type="SAM" id="MobiDB-lite"/>
    </source>
</evidence>
<name>A0A2U3E3A0_PURLI</name>
<dbReference type="Proteomes" id="UP000245956">
    <property type="component" value="Unassembled WGS sequence"/>
</dbReference>
<sequence>MRYGADGGGIGRGTSVNGPKGGGREVDGAADGMRWIGCQRGVAGGSWKTKSTGGRDDMDGRTGACSAWNGLTGSITVAGDSPGLRAGQQLLKRWAVRLEAMKTFIARAPVTLASASNTGLATCMPKQARRVPGRVARVAVLSLHRTSRTVASATAPGKPGLRAPTTVMGVPDSALRQYLPAAPTNRPGHRLARGSVSPSFAAAAADSKDDDHDDCAPPSPPPAPLNRLHIDTQRRESRHGSSSHATTLRAHSTPELSRRRQSTP</sequence>
<feature type="region of interest" description="Disordered" evidence="1">
    <location>
        <begin position="1"/>
        <end position="29"/>
    </location>
</feature>
<feature type="region of interest" description="Disordered" evidence="1">
    <location>
        <begin position="179"/>
        <end position="264"/>
    </location>
</feature>
<comment type="caution">
    <text evidence="2">The sequence shown here is derived from an EMBL/GenBank/DDBJ whole genome shotgun (WGS) entry which is preliminary data.</text>
</comment>
<reference evidence="2 3" key="1">
    <citation type="journal article" date="2016" name="Front. Microbiol.">
        <title>Genome and transcriptome sequences reveal the specific parasitism of the nematophagous Purpureocillium lilacinum 36-1.</title>
        <authorList>
            <person name="Xie J."/>
            <person name="Li S."/>
            <person name="Mo C."/>
            <person name="Xiao X."/>
            <person name="Peng D."/>
            <person name="Wang G."/>
            <person name="Xiao Y."/>
        </authorList>
    </citation>
    <scope>NUCLEOTIDE SEQUENCE [LARGE SCALE GENOMIC DNA]</scope>
    <source>
        <strain evidence="2 3">36-1</strain>
    </source>
</reference>
<proteinExistence type="predicted"/>
<feature type="compositionally biased region" description="Basic and acidic residues" evidence="1">
    <location>
        <begin position="228"/>
        <end position="239"/>
    </location>
</feature>
<gene>
    <name evidence="2" type="ORF">PCL_01376</name>
</gene>
<dbReference type="EMBL" id="LCWV01000013">
    <property type="protein sequence ID" value="PWI68991.1"/>
    <property type="molecule type" value="Genomic_DNA"/>
</dbReference>
<dbReference type="AlphaFoldDB" id="A0A2U3E3A0"/>
<protein>
    <submittedName>
        <fullName evidence="2">Uncharacterized protein</fullName>
    </submittedName>
</protein>
<feature type="compositionally biased region" description="Polar residues" evidence="1">
    <location>
        <begin position="240"/>
        <end position="250"/>
    </location>
</feature>
<organism evidence="2 3">
    <name type="scientific">Purpureocillium lilacinum</name>
    <name type="common">Paecilomyces lilacinus</name>
    <dbReference type="NCBI Taxonomy" id="33203"/>
    <lineage>
        <taxon>Eukaryota</taxon>
        <taxon>Fungi</taxon>
        <taxon>Dikarya</taxon>
        <taxon>Ascomycota</taxon>
        <taxon>Pezizomycotina</taxon>
        <taxon>Sordariomycetes</taxon>
        <taxon>Hypocreomycetidae</taxon>
        <taxon>Hypocreales</taxon>
        <taxon>Ophiocordycipitaceae</taxon>
        <taxon>Purpureocillium</taxon>
    </lineage>
</organism>
<feature type="compositionally biased region" description="Gly residues" evidence="1">
    <location>
        <begin position="1"/>
        <end position="12"/>
    </location>
</feature>
<evidence type="ECO:0000313" key="2">
    <source>
        <dbReference type="EMBL" id="PWI68991.1"/>
    </source>
</evidence>
<evidence type="ECO:0000313" key="3">
    <source>
        <dbReference type="Proteomes" id="UP000245956"/>
    </source>
</evidence>